<dbReference type="Gene3D" id="3.40.50.720">
    <property type="entry name" value="NAD(P)-binding Rossmann-like Domain"/>
    <property type="match status" value="1"/>
</dbReference>
<dbReference type="InterPro" id="IPR023401">
    <property type="entry name" value="ODC_N"/>
</dbReference>
<proteinExistence type="predicted"/>
<dbReference type="PANTHER" id="PTHR13812">
    <property type="entry name" value="KETIMINE REDUCTASE MU-CRYSTALLIN"/>
    <property type="match status" value="1"/>
</dbReference>
<organism evidence="1 2">
    <name type="scientific">Pseudomonas proteolytica</name>
    <dbReference type="NCBI Taxonomy" id="219574"/>
    <lineage>
        <taxon>Bacteria</taxon>
        <taxon>Pseudomonadati</taxon>
        <taxon>Pseudomonadota</taxon>
        <taxon>Gammaproteobacteria</taxon>
        <taxon>Pseudomonadales</taxon>
        <taxon>Pseudomonadaceae</taxon>
        <taxon>Pseudomonas</taxon>
    </lineage>
</organism>
<dbReference type="SUPFAM" id="SSF51735">
    <property type="entry name" value="NAD(P)-binding Rossmann-fold domains"/>
    <property type="match status" value="1"/>
</dbReference>
<dbReference type="Proteomes" id="UP000814172">
    <property type="component" value="Unassembled WGS sequence"/>
</dbReference>
<dbReference type="PIRSF" id="PIRSF001439">
    <property type="entry name" value="CryM"/>
    <property type="match status" value="1"/>
</dbReference>
<gene>
    <name evidence="1" type="ORF">GIW75_27080</name>
</gene>
<reference evidence="1 2" key="1">
    <citation type="submission" date="2019-11" db="EMBL/GenBank/DDBJ databases">
        <title>Epiphytic Pseudomonas syringae from cherry orchards.</title>
        <authorList>
            <person name="Hulin M.T."/>
        </authorList>
    </citation>
    <scope>NUCLEOTIDE SEQUENCE [LARGE SCALE GENOMIC DNA]</scope>
    <source>
        <strain evidence="1 2">PA-6-9F</strain>
    </source>
</reference>
<dbReference type="Pfam" id="PF02423">
    <property type="entry name" value="OCD_Mu_crystall"/>
    <property type="match status" value="1"/>
</dbReference>
<keyword evidence="2" id="KW-1185">Reference proteome</keyword>
<dbReference type="AlphaFoldDB" id="A0AAP6YFR1"/>
<evidence type="ECO:0000313" key="2">
    <source>
        <dbReference type="Proteomes" id="UP000814172"/>
    </source>
</evidence>
<comment type="caution">
    <text evidence="1">The sequence shown here is derived from an EMBL/GenBank/DDBJ whole genome shotgun (WGS) entry which is preliminary data.</text>
</comment>
<protein>
    <recommendedName>
        <fullName evidence="3">Ornithine cyclodeaminase family protein</fullName>
    </recommendedName>
</protein>
<name>A0AAP6YFR1_9PSED</name>
<dbReference type="GO" id="GO:0005737">
    <property type="term" value="C:cytoplasm"/>
    <property type="evidence" value="ECO:0007669"/>
    <property type="project" value="TreeGrafter"/>
</dbReference>
<dbReference type="Gene3D" id="3.30.1780.10">
    <property type="entry name" value="ornithine cyclodeaminase, domain 1"/>
    <property type="match status" value="1"/>
</dbReference>
<sequence length="309" mass="33486">MKILDEVLIKNTISMEEAIDVLRENYRQYNSSNDSNPTRTIVRVQEKHATFGVMPYYSHSHNLFMVKIVSHHLLNKAHGRTSISGVIVIQDGATGQIKAQMDAAAITALRTGATAGLATDLLAMAHSKKVAVIGAGAQAMAVFEAVLSVRKINQVAVCSTSRASTERFIADAKNRFLREIEYISHHSARQAVSGADIICTATTCAAPLFSACDVVKGAHINAVGKHTLVSREFPLELLHRAILLVEDRKAAIEEAGDYHQNSTSIVDMLNSQYAAHQGETTIFSSVGTAFQDACICIAILKKLKLVSEV</sequence>
<dbReference type="PANTHER" id="PTHR13812:SF19">
    <property type="entry name" value="KETIMINE REDUCTASE MU-CRYSTALLIN"/>
    <property type="match status" value="1"/>
</dbReference>
<dbReference type="EMBL" id="WKEW01000156">
    <property type="protein sequence ID" value="MCF5060601.1"/>
    <property type="molecule type" value="Genomic_DNA"/>
</dbReference>
<dbReference type="RefSeq" id="WP_104912508.1">
    <property type="nucleotide sequence ID" value="NZ_CAXAPR010000006.1"/>
</dbReference>
<evidence type="ECO:0000313" key="1">
    <source>
        <dbReference type="EMBL" id="MCF5060601.1"/>
    </source>
</evidence>
<evidence type="ECO:0008006" key="3">
    <source>
        <dbReference type="Google" id="ProtNLM"/>
    </source>
</evidence>
<accession>A0AAP6YFR1</accession>
<dbReference type="InterPro" id="IPR036291">
    <property type="entry name" value="NAD(P)-bd_dom_sf"/>
</dbReference>
<dbReference type="InterPro" id="IPR003462">
    <property type="entry name" value="ODC_Mu_crystall"/>
</dbReference>